<evidence type="ECO:0000313" key="6">
    <source>
        <dbReference type="EMBL" id="MXR41452.1"/>
    </source>
</evidence>
<reference evidence="6 7" key="1">
    <citation type="submission" date="2019-12" db="EMBL/GenBank/DDBJ databases">
        <title>Isolation and characterization of three novel carbon monoxide-oxidizing members of Halobacteria from salione crusts and soils.</title>
        <authorList>
            <person name="Myers M.R."/>
            <person name="King G.M."/>
        </authorList>
    </citation>
    <scope>NUCLEOTIDE SEQUENCE [LARGE SCALE GENOMIC DNA]</scope>
    <source>
        <strain evidence="6 7">WSA2</strain>
    </source>
</reference>
<evidence type="ECO:0000256" key="3">
    <source>
        <dbReference type="ARBA" id="ARBA00022729"/>
    </source>
</evidence>
<feature type="domain" description="Fe/B12 periplasmic-binding" evidence="5">
    <location>
        <begin position="79"/>
        <end position="373"/>
    </location>
</feature>
<comment type="caution">
    <text evidence="6">The sequence shown here is derived from an EMBL/GenBank/DDBJ whole genome shotgun (WGS) entry which is preliminary data.</text>
</comment>
<feature type="region of interest" description="Disordered" evidence="4">
    <location>
        <begin position="34"/>
        <end position="57"/>
    </location>
</feature>
<dbReference type="AlphaFoldDB" id="A0A6B0SYQ0"/>
<dbReference type="Gene3D" id="3.40.50.1980">
    <property type="entry name" value="Nitrogenase molybdenum iron protein domain"/>
    <property type="match status" value="2"/>
</dbReference>
<dbReference type="Pfam" id="PF01497">
    <property type="entry name" value="Peripla_BP_2"/>
    <property type="match status" value="1"/>
</dbReference>
<dbReference type="SUPFAM" id="SSF53807">
    <property type="entry name" value="Helical backbone' metal receptor"/>
    <property type="match status" value="1"/>
</dbReference>
<dbReference type="RefSeq" id="WP_159665907.1">
    <property type="nucleotide sequence ID" value="NZ_WUUS01000005.1"/>
</dbReference>
<organism evidence="6 7">
    <name type="scientific">Halobaculum saliterrae</name>
    <dbReference type="NCBI Taxonomy" id="2073113"/>
    <lineage>
        <taxon>Archaea</taxon>
        <taxon>Methanobacteriati</taxon>
        <taxon>Methanobacteriota</taxon>
        <taxon>Stenosarchaea group</taxon>
        <taxon>Halobacteria</taxon>
        <taxon>Halobacteriales</taxon>
        <taxon>Haloferacaceae</taxon>
        <taxon>Halobaculum</taxon>
    </lineage>
</organism>
<accession>A0A6B0SYQ0</accession>
<dbReference type="OrthoDB" id="304381at2157"/>
<dbReference type="InterPro" id="IPR051313">
    <property type="entry name" value="Bact_iron-sidero_bind"/>
</dbReference>
<dbReference type="Proteomes" id="UP000437065">
    <property type="component" value="Unassembled WGS sequence"/>
</dbReference>
<evidence type="ECO:0000313" key="7">
    <source>
        <dbReference type="Proteomes" id="UP000437065"/>
    </source>
</evidence>
<protein>
    <submittedName>
        <fullName evidence="6">ABC transporter substrate-binding protein</fullName>
    </submittedName>
</protein>
<evidence type="ECO:0000256" key="2">
    <source>
        <dbReference type="ARBA" id="ARBA00022448"/>
    </source>
</evidence>
<keyword evidence="3" id="KW-0732">Signal</keyword>
<dbReference type="EMBL" id="WUUS01000005">
    <property type="protein sequence ID" value="MXR41452.1"/>
    <property type="molecule type" value="Genomic_DNA"/>
</dbReference>
<proteinExistence type="predicted"/>
<gene>
    <name evidence="6" type="ORF">GRX01_08895</name>
</gene>
<dbReference type="PROSITE" id="PS50983">
    <property type="entry name" value="FE_B12_PBP"/>
    <property type="match status" value="1"/>
</dbReference>
<dbReference type="InterPro" id="IPR002491">
    <property type="entry name" value="ABC_transptr_periplasmic_BD"/>
</dbReference>
<evidence type="ECO:0000256" key="4">
    <source>
        <dbReference type="SAM" id="MobiDB-lite"/>
    </source>
</evidence>
<sequence>MVENEPSDRTPTRRDCVKYGGAVVGGGLLAGCTGGSDGDPATDTAGGDVDTPTRTTEDPSYTVTMEPMGGVRFESPPERWMAYFSTYGDMAIALGQLDGLGGLIYTENWPTGFFDALPDVDVDLSDVPQLMGEGDIDKEAFYELDSDVHLFDPNFIQLLDDDWSDEDFAEIAENVGPIVGNSIRRRGDDWHDYPYYSLYEAFGTIAEVFDERERYEALKEVHDETLSTVRSELPPEGERPSVGLLSVNSDFEDGSFYAYPVHGGNGHKQYRDLGMRGAFDDEIDGSYAQWDYEQLLEVDPDVLLFQYGFSHVSTEEFEARMERMRDDPVGSQLSAVRNERLYRGGTSYQGPIINLFQTEIAAKQFYPEQFGEWRGVGETPEDEQVFDHGRVADVVTGDI</sequence>
<evidence type="ECO:0000259" key="5">
    <source>
        <dbReference type="PROSITE" id="PS50983"/>
    </source>
</evidence>
<keyword evidence="7" id="KW-1185">Reference proteome</keyword>
<dbReference type="PANTHER" id="PTHR30532:SF1">
    <property type="entry name" value="IRON(3+)-HYDROXAMATE-BINDING PROTEIN FHUD"/>
    <property type="match status" value="1"/>
</dbReference>
<feature type="compositionally biased region" description="Low complexity" evidence="4">
    <location>
        <begin position="38"/>
        <end position="53"/>
    </location>
</feature>
<evidence type="ECO:0000256" key="1">
    <source>
        <dbReference type="ARBA" id="ARBA00004196"/>
    </source>
</evidence>
<dbReference type="PANTHER" id="PTHR30532">
    <property type="entry name" value="IRON III DICITRATE-BINDING PERIPLASMIC PROTEIN"/>
    <property type="match status" value="1"/>
</dbReference>
<keyword evidence="2" id="KW-0813">Transport</keyword>
<comment type="subcellular location">
    <subcellularLocation>
        <location evidence="1">Cell envelope</location>
    </subcellularLocation>
</comment>
<name>A0A6B0SYQ0_9EURY</name>